<comment type="caution">
    <text evidence="8">The sequence shown here is derived from an EMBL/GenBank/DDBJ whole genome shotgun (WGS) entry which is preliminary data.</text>
</comment>
<keyword evidence="7" id="KW-0406">Ion transport</keyword>
<comment type="caution">
    <text evidence="7">Lacks conserved residue(s) required for the propagation of feature annotation.</text>
</comment>
<evidence type="ECO:0000256" key="4">
    <source>
        <dbReference type="ARBA" id="ARBA00022989"/>
    </source>
</evidence>
<dbReference type="Proteomes" id="UP001438707">
    <property type="component" value="Unassembled WGS sequence"/>
</dbReference>
<evidence type="ECO:0000256" key="3">
    <source>
        <dbReference type="ARBA" id="ARBA00022692"/>
    </source>
</evidence>
<dbReference type="GO" id="GO:0005886">
    <property type="term" value="C:plasma membrane"/>
    <property type="evidence" value="ECO:0007669"/>
    <property type="project" value="UniProtKB-SubCell"/>
</dbReference>
<keyword evidence="7" id="KW-0813">Transport</keyword>
<accession>A0AAW1RJD1</accession>
<dbReference type="SUPFAM" id="SSF103481">
    <property type="entry name" value="Multidrug resistance efflux transporter EmrE"/>
    <property type="match status" value="1"/>
</dbReference>
<dbReference type="Pfam" id="PF05653">
    <property type="entry name" value="Mg_trans_NIPA"/>
    <property type="match status" value="1"/>
</dbReference>
<comment type="similarity">
    <text evidence="2 7">Belongs to the NIPA (TC 2.A.7) family.</text>
</comment>
<comment type="subcellular location">
    <subcellularLocation>
        <location evidence="7">Cell membrane</location>
        <topology evidence="7">Multi-pass membrane protein</topology>
    </subcellularLocation>
    <subcellularLocation>
        <location evidence="7">Early endosome</location>
    </subcellularLocation>
    <subcellularLocation>
        <location evidence="1">Membrane</location>
        <topology evidence="1">Multi-pass membrane protein</topology>
    </subcellularLocation>
</comment>
<keyword evidence="4 7" id="KW-1133">Transmembrane helix</keyword>
<proteinExistence type="inferred from homology"/>
<feature type="transmembrane region" description="Helical" evidence="7">
    <location>
        <begin position="74"/>
        <end position="93"/>
    </location>
</feature>
<feature type="transmembrane region" description="Helical" evidence="7">
    <location>
        <begin position="100"/>
        <end position="118"/>
    </location>
</feature>
<feature type="transmembrane region" description="Helical" evidence="7">
    <location>
        <begin position="282"/>
        <end position="306"/>
    </location>
</feature>
<dbReference type="Gene3D" id="1.10.3730.20">
    <property type="match status" value="1"/>
</dbReference>
<keyword evidence="9" id="KW-1185">Reference proteome</keyword>
<protein>
    <recommendedName>
        <fullName evidence="7">Probable magnesium transporter</fullName>
    </recommendedName>
</protein>
<keyword evidence="7" id="KW-1003">Cell membrane</keyword>
<feature type="transmembrane region" description="Helical" evidence="7">
    <location>
        <begin position="138"/>
        <end position="157"/>
    </location>
</feature>
<evidence type="ECO:0000256" key="5">
    <source>
        <dbReference type="ARBA" id="ARBA00023136"/>
    </source>
</evidence>
<sequence length="365" mass="37540">MWLAIAVTVVASTGNNVGKALQKDATRHLPRFSLERGIVLEYARSRQWITGLAADVFGGLLMLVAFALAPVSLVQPVSCVGLVTLAIFSHLYLKERLQAAEWLSTLLAACGTVALGVASEGQASSEGGRVKTPKLSLGRAGLVLGGLFVLLAMLAVLRARPQQGLQRRASASGGGGSSNQRTVASSFGLQAGACFGMSAAACRTGFLLGSQVSVLCVPVGILAGSGLTTVGLMLQTCGLKDGNTVVVCTCAAVSSMVTGVLVGLLALQEALPSTASARSLQLLAWLLILFGVTGLALGPGGWKLLIRPLARAIPSRMLALLPTRAALQLRSAGQEKGLPIVQDASTPLRRATSFSFTAAKPNVSK</sequence>
<dbReference type="PANTHER" id="PTHR12570">
    <property type="match status" value="1"/>
</dbReference>
<keyword evidence="3 7" id="KW-0812">Transmembrane</keyword>
<evidence type="ECO:0000313" key="8">
    <source>
        <dbReference type="EMBL" id="KAK9833929.1"/>
    </source>
</evidence>
<keyword evidence="5 7" id="KW-0472">Membrane</keyword>
<feature type="transmembrane region" description="Helical" evidence="7">
    <location>
        <begin position="212"/>
        <end position="234"/>
    </location>
</feature>
<gene>
    <name evidence="8" type="ORF">WJX74_010096</name>
</gene>
<comment type="function">
    <text evidence="6 7">Acts as a Mg(2+) transporter. Can also transport other divalent cations such as Fe(2+), Sr(2+), Ba(2+), Mn(2+) and Co(2+) but to a much less extent than Mg(2+).</text>
</comment>
<name>A0AAW1RJD1_9CHLO</name>
<evidence type="ECO:0000256" key="6">
    <source>
        <dbReference type="ARBA" id="ARBA00025284"/>
    </source>
</evidence>
<dbReference type="GO" id="GO:0005769">
    <property type="term" value="C:early endosome"/>
    <property type="evidence" value="ECO:0007669"/>
    <property type="project" value="UniProtKB-SubCell"/>
</dbReference>
<evidence type="ECO:0000313" key="9">
    <source>
        <dbReference type="Proteomes" id="UP001438707"/>
    </source>
</evidence>
<keyword evidence="7" id="KW-0967">Endosome</keyword>
<dbReference type="PANTHER" id="PTHR12570:SF65">
    <property type="entry name" value="MAGNESIUM TRANSPORTER NIPA9-RELATED"/>
    <property type="match status" value="1"/>
</dbReference>
<comment type="subunit">
    <text evidence="7">Homodimer.</text>
</comment>
<feature type="transmembrane region" description="Helical" evidence="7">
    <location>
        <begin position="48"/>
        <end position="68"/>
    </location>
</feature>
<dbReference type="InterPro" id="IPR008521">
    <property type="entry name" value="Mg_trans_NIPA"/>
</dbReference>
<reference evidence="8 9" key="1">
    <citation type="journal article" date="2024" name="Nat. Commun.">
        <title>Phylogenomics reveals the evolutionary origins of lichenization in chlorophyte algae.</title>
        <authorList>
            <person name="Puginier C."/>
            <person name="Libourel C."/>
            <person name="Otte J."/>
            <person name="Skaloud P."/>
            <person name="Haon M."/>
            <person name="Grisel S."/>
            <person name="Petersen M."/>
            <person name="Berrin J.G."/>
            <person name="Delaux P.M."/>
            <person name="Dal Grande F."/>
            <person name="Keller J."/>
        </authorList>
    </citation>
    <scope>NUCLEOTIDE SEQUENCE [LARGE SCALE GENOMIC DNA]</scope>
    <source>
        <strain evidence="8 9">SAG 2145</strain>
    </source>
</reference>
<keyword evidence="7" id="KW-0460">Magnesium</keyword>
<evidence type="ECO:0000256" key="2">
    <source>
        <dbReference type="ARBA" id="ARBA00007001"/>
    </source>
</evidence>
<dbReference type="AlphaFoldDB" id="A0AAW1RJD1"/>
<dbReference type="EMBL" id="JALJOS010000010">
    <property type="protein sequence ID" value="KAK9833929.1"/>
    <property type="molecule type" value="Genomic_DNA"/>
</dbReference>
<evidence type="ECO:0000256" key="1">
    <source>
        <dbReference type="ARBA" id="ARBA00004141"/>
    </source>
</evidence>
<feature type="transmembrane region" description="Helical" evidence="7">
    <location>
        <begin position="246"/>
        <end position="267"/>
    </location>
</feature>
<dbReference type="GO" id="GO:0015095">
    <property type="term" value="F:magnesium ion transmembrane transporter activity"/>
    <property type="evidence" value="ECO:0007669"/>
    <property type="project" value="UniProtKB-UniRule"/>
</dbReference>
<evidence type="ECO:0000256" key="7">
    <source>
        <dbReference type="RuleBase" id="RU363078"/>
    </source>
</evidence>
<organism evidence="8 9">
    <name type="scientific">Apatococcus lobatus</name>
    <dbReference type="NCBI Taxonomy" id="904363"/>
    <lineage>
        <taxon>Eukaryota</taxon>
        <taxon>Viridiplantae</taxon>
        <taxon>Chlorophyta</taxon>
        <taxon>core chlorophytes</taxon>
        <taxon>Trebouxiophyceae</taxon>
        <taxon>Chlorellales</taxon>
        <taxon>Chlorellaceae</taxon>
        <taxon>Apatococcus</taxon>
    </lineage>
</organism>
<dbReference type="InterPro" id="IPR037185">
    <property type="entry name" value="EmrE-like"/>
</dbReference>